<evidence type="ECO:0000313" key="3">
    <source>
        <dbReference type="Proteomes" id="UP001454036"/>
    </source>
</evidence>
<sequence>MRHRYLDSMALLQPELAGLISFTITCNLNWPEIKECLQPGEEAHNRPDLVTHVFKAKLSVLHDKIMKGRIFGEVVSLVYVIEFQKRGFPHAHFLVILAESSKLNTPEAYDRIVCAELPEKDKDPYLFNLVVKHMMHGPCGALKPDNVCMREGKCKSHYPKEFAAQTSHRNGRYPIYRSRDTGVEVQVRGQLLDTCWIVPYNPTLLAEFDCHFNVEICCDIRVVKYLYKYVYKGHDKVAFRIAPEGERQDNNEIQTFQRAR</sequence>
<comment type="caution">
    <text evidence="2">The sequence shown here is derived from an EMBL/GenBank/DDBJ whole genome shotgun (WGS) entry which is preliminary data.</text>
</comment>
<evidence type="ECO:0000259" key="1">
    <source>
        <dbReference type="Pfam" id="PF14214"/>
    </source>
</evidence>
<dbReference type="PANTHER" id="PTHR10492:SF100">
    <property type="entry name" value="ATP-DEPENDENT DNA HELICASE"/>
    <property type="match status" value="1"/>
</dbReference>
<proteinExistence type="predicted"/>
<name>A0AAV3PXW2_LITER</name>
<accession>A0AAV3PXW2</accession>
<protein>
    <recommendedName>
        <fullName evidence="1">Helitron helicase-like domain-containing protein</fullName>
    </recommendedName>
</protein>
<dbReference type="Pfam" id="PF14214">
    <property type="entry name" value="Helitron_like_N"/>
    <property type="match status" value="1"/>
</dbReference>
<gene>
    <name evidence="2" type="ORF">LIER_38314</name>
</gene>
<dbReference type="EMBL" id="BAABME010019280">
    <property type="protein sequence ID" value="GAA0156667.1"/>
    <property type="molecule type" value="Genomic_DNA"/>
</dbReference>
<organism evidence="2 3">
    <name type="scientific">Lithospermum erythrorhizon</name>
    <name type="common">Purple gromwell</name>
    <name type="synonym">Lithospermum officinale var. erythrorhizon</name>
    <dbReference type="NCBI Taxonomy" id="34254"/>
    <lineage>
        <taxon>Eukaryota</taxon>
        <taxon>Viridiplantae</taxon>
        <taxon>Streptophyta</taxon>
        <taxon>Embryophyta</taxon>
        <taxon>Tracheophyta</taxon>
        <taxon>Spermatophyta</taxon>
        <taxon>Magnoliopsida</taxon>
        <taxon>eudicotyledons</taxon>
        <taxon>Gunneridae</taxon>
        <taxon>Pentapetalae</taxon>
        <taxon>asterids</taxon>
        <taxon>lamiids</taxon>
        <taxon>Boraginales</taxon>
        <taxon>Boraginaceae</taxon>
        <taxon>Boraginoideae</taxon>
        <taxon>Lithospermeae</taxon>
        <taxon>Lithospermum</taxon>
    </lineage>
</organism>
<dbReference type="AlphaFoldDB" id="A0AAV3PXW2"/>
<dbReference type="InterPro" id="IPR025476">
    <property type="entry name" value="Helitron_helicase-like"/>
</dbReference>
<reference evidence="2 3" key="1">
    <citation type="submission" date="2024-01" db="EMBL/GenBank/DDBJ databases">
        <title>The complete chloroplast genome sequence of Lithospermum erythrorhizon: insights into the phylogenetic relationship among Boraginaceae species and the maternal lineages of purple gromwells.</title>
        <authorList>
            <person name="Okada T."/>
            <person name="Watanabe K."/>
        </authorList>
    </citation>
    <scope>NUCLEOTIDE SEQUENCE [LARGE SCALE GENOMIC DNA]</scope>
</reference>
<keyword evidence="3" id="KW-1185">Reference proteome</keyword>
<evidence type="ECO:0000313" key="2">
    <source>
        <dbReference type="EMBL" id="GAA0156667.1"/>
    </source>
</evidence>
<dbReference type="PANTHER" id="PTHR10492">
    <property type="match status" value="1"/>
</dbReference>
<feature type="domain" description="Helitron helicase-like" evidence="1">
    <location>
        <begin position="1"/>
        <end position="95"/>
    </location>
</feature>
<dbReference type="Proteomes" id="UP001454036">
    <property type="component" value="Unassembled WGS sequence"/>
</dbReference>